<dbReference type="KEGG" id="buy:D8S85_13860"/>
<dbReference type="InterPro" id="IPR011990">
    <property type="entry name" value="TPR-like_helical_dom_sf"/>
</dbReference>
<evidence type="ECO:0000256" key="1">
    <source>
        <dbReference type="ARBA" id="ARBA00004442"/>
    </source>
</evidence>
<keyword evidence="9" id="KW-1185">Reference proteome</keyword>
<dbReference type="SUPFAM" id="SSF48452">
    <property type="entry name" value="TPR-like"/>
    <property type="match status" value="1"/>
</dbReference>
<proteinExistence type="inferred from homology"/>
<feature type="domain" description="RagB/SusD" evidence="6">
    <location>
        <begin position="377"/>
        <end position="500"/>
    </location>
</feature>
<reference evidence="8 9" key="1">
    <citation type="submission" date="2018-10" db="EMBL/GenBank/DDBJ databases">
        <title>Butyricimonas faecalis sp. nov., isolated from human faeces and emended description of the genus Butyricimonas.</title>
        <authorList>
            <person name="Le Roy T."/>
            <person name="Van der Smissen P."/>
            <person name="Paquot A."/>
            <person name="Delzenne N."/>
            <person name="Muccioli G."/>
            <person name="Collet J.-F."/>
            <person name="Cani P.D."/>
        </authorList>
    </citation>
    <scope>NUCLEOTIDE SEQUENCE [LARGE SCALE GENOMIC DNA]</scope>
    <source>
        <strain evidence="8 9">H184</strain>
    </source>
</reference>
<evidence type="ECO:0000259" key="6">
    <source>
        <dbReference type="Pfam" id="PF07980"/>
    </source>
</evidence>
<comment type="similarity">
    <text evidence="2">Belongs to the SusD family.</text>
</comment>
<dbReference type="OrthoDB" id="727588at2"/>
<dbReference type="EMBL" id="CP032819">
    <property type="protein sequence ID" value="AZS30524.1"/>
    <property type="molecule type" value="Genomic_DNA"/>
</dbReference>
<dbReference type="InterPro" id="IPR033985">
    <property type="entry name" value="SusD-like_N"/>
</dbReference>
<dbReference type="AlphaFoldDB" id="A0A3Q9IQC0"/>
<comment type="subcellular location">
    <subcellularLocation>
        <location evidence="1">Cell outer membrane</location>
    </subcellularLocation>
</comment>
<dbReference type="Pfam" id="PF07980">
    <property type="entry name" value="SusD_RagB"/>
    <property type="match status" value="1"/>
</dbReference>
<gene>
    <name evidence="8" type="ORF">D8S85_13860</name>
</gene>
<evidence type="ECO:0000256" key="4">
    <source>
        <dbReference type="ARBA" id="ARBA00023136"/>
    </source>
</evidence>
<evidence type="ECO:0000313" key="8">
    <source>
        <dbReference type="EMBL" id="AZS30524.1"/>
    </source>
</evidence>
<dbReference type="Gene3D" id="1.25.40.390">
    <property type="match status" value="1"/>
</dbReference>
<evidence type="ECO:0000256" key="5">
    <source>
        <dbReference type="ARBA" id="ARBA00023237"/>
    </source>
</evidence>
<protein>
    <submittedName>
        <fullName evidence="8">RagB/SusD family nutrient uptake outer membrane protein</fullName>
    </submittedName>
</protein>
<keyword evidence="5" id="KW-0998">Cell outer membrane</keyword>
<sequence length="503" mass="58077">MKRLSIIMTTVSVFLCMACENWLDVNASSELDRSELFKSENGYGEALIGVYAKLCDKSLYGRELTFDMADVLAGYYKLTLTTGNGYWYRYSYADPSNTNAVNWHENYTEDIWSNMYAQIANLNSLLETIDANKHVFSDDNYNLIKGEALGLRGFLHFELLRLFAAAYPLGKDKVSIPYVTHLTHSVTPLFTQEDAISAMLSDLTNAKTLMANDPIRLGTTPASCLASLPSGEFLADDKIPTWHNRRFRFNYYAAVATMARVFLWKGDRENALLCAQEVIRDQETKFPWVLKENLIHVGDVNTANNFRNQDRAFATEHIFALNITDLKDCMDGYIQGGLEDFSTVDTRLGASSEDRSAVYEENTADVRYQYWFEPYMNYFLIAKFYQNAIVARYFQERLPLIRLSEMYYIAAECAVSTSDGVDYLEKVRMNRGLVSFPLNRSMSREELLQEIRKEYRKEFWGEGQLWFYYKRNSITDFSEYMTNTDFFTFKIPDVEESTAGREK</sequence>
<accession>A0A3Q9IQC0</accession>
<dbReference type="InterPro" id="IPR012944">
    <property type="entry name" value="SusD_RagB_dom"/>
</dbReference>
<name>A0A3Q9IQC0_9BACT</name>
<evidence type="ECO:0000256" key="2">
    <source>
        <dbReference type="ARBA" id="ARBA00006275"/>
    </source>
</evidence>
<dbReference type="Pfam" id="PF14322">
    <property type="entry name" value="SusD-like_3"/>
    <property type="match status" value="1"/>
</dbReference>
<dbReference type="Proteomes" id="UP000270673">
    <property type="component" value="Chromosome"/>
</dbReference>
<organism evidence="8 9">
    <name type="scientific">Butyricimonas faecalis</name>
    <dbReference type="NCBI Taxonomy" id="2093856"/>
    <lineage>
        <taxon>Bacteria</taxon>
        <taxon>Pseudomonadati</taxon>
        <taxon>Bacteroidota</taxon>
        <taxon>Bacteroidia</taxon>
        <taxon>Bacteroidales</taxon>
        <taxon>Odoribacteraceae</taxon>
        <taxon>Butyricimonas</taxon>
    </lineage>
</organism>
<feature type="domain" description="SusD-like N-terminal" evidence="7">
    <location>
        <begin position="22"/>
        <end position="214"/>
    </location>
</feature>
<evidence type="ECO:0000256" key="3">
    <source>
        <dbReference type="ARBA" id="ARBA00022729"/>
    </source>
</evidence>
<evidence type="ECO:0000313" key="9">
    <source>
        <dbReference type="Proteomes" id="UP000270673"/>
    </source>
</evidence>
<dbReference type="GO" id="GO:0009279">
    <property type="term" value="C:cell outer membrane"/>
    <property type="evidence" value="ECO:0007669"/>
    <property type="project" value="UniProtKB-SubCell"/>
</dbReference>
<keyword evidence="3" id="KW-0732">Signal</keyword>
<keyword evidence="4" id="KW-0472">Membrane</keyword>
<dbReference type="RefSeq" id="WP_106481175.1">
    <property type="nucleotide sequence ID" value="NZ_CP032819.1"/>
</dbReference>
<evidence type="ECO:0000259" key="7">
    <source>
        <dbReference type="Pfam" id="PF14322"/>
    </source>
</evidence>